<evidence type="ECO:0000313" key="2">
    <source>
        <dbReference type="Proteomes" id="UP000464524"/>
    </source>
</evidence>
<gene>
    <name evidence="1" type="ORF">FX988_03257</name>
</gene>
<sequence length="41" mass="4647">MRIDITRLLPVLNKKSPCKQGLSSKNKLAQRLVVKLLNDIT</sequence>
<proteinExistence type="predicted"/>
<organism evidence="1 2">
    <name type="scientific">Paraglaciecola mesophila</name>
    <dbReference type="NCBI Taxonomy" id="197222"/>
    <lineage>
        <taxon>Bacteria</taxon>
        <taxon>Pseudomonadati</taxon>
        <taxon>Pseudomonadota</taxon>
        <taxon>Gammaproteobacteria</taxon>
        <taxon>Alteromonadales</taxon>
        <taxon>Alteromonadaceae</taxon>
        <taxon>Paraglaciecola</taxon>
    </lineage>
</organism>
<dbReference type="Proteomes" id="UP000464524">
    <property type="component" value="Chromosome"/>
</dbReference>
<protein>
    <submittedName>
        <fullName evidence="1">Uncharacterized protein</fullName>
    </submittedName>
</protein>
<dbReference type="KEGG" id="pmes:FX988_03257"/>
<accession>A0A857JLP8</accession>
<dbReference type="AlphaFoldDB" id="A0A857JLP8"/>
<evidence type="ECO:0000313" key="1">
    <source>
        <dbReference type="EMBL" id="QHJ12999.1"/>
    </source>
</evidence>
<dbReference type="EMBL" id="CP047656">
    <property type="protein sequence ID" value="QHJ12999.1"/>
    <property type="molecule type" value="Genomic_DNA"/>
</dbReference>
<keyword evidence="2" id="KW-1185">Reference proteome</keyword>
<reference evidence="1 2" key="1">
    <citation type="submission" date="2019-12" db="EMBL/GenBank/DDBJ databases">
        <title>Genome sequencing and assembly of endphytes of Porphyra tenera.</title>
        <authorList>
            <person name="Park J.M."/>
            <person name="Shin R."/>
            <person name="Jo S.H."/>
        </authorList>
    </citation>
    <scope>NUCLEOTIDE SEQUENCE [LARGE SCALE GENOMIC DNA]</scope>
    <source>
        <strain evidence="1 2">GPM4</strain>
    </source>
</reference>
<name>A0A857JLP8_9ALTE</name>